<dbReference type="PANTHER" id="PTHR10954:SF18">
    <property type="entry name" value="RIBONUCLEASE HII"/>
    <property type="match status" value="1"/>
</dbReference>
<dbReference type="GO" id="GO:0043137">
    <property type="term" value="P:DNA replication, removal of RNA primer"/>
    <property type="evidence" value="ECO:0007669"/>
    <property type="project" value="TreeGrafter"/>
</dbReference>
<keyword evidence="8 12" id="KW-0479">Metal-binding</keyword>
<evidence type="ECO:0000256" key="11">
    <source>
        <dbReference type="ARBA" id="ARBA00023211"/>
    </source>
</evidence>
<dbReference type="InterPro" id="IPR024567">
    <property type="entry name" value="RNase_HII/HIII_dom"/>
</dbReference>
<evidence type="ECO:0000259" key="14">
    <source>
        <dbReference type="PROSITE" id="PS51975"/>
    </source>
</evidence>
<dbReference type="InterPro" id="IPR022898">
    <property type="entry name" value="RNase_HII"/>
</dbReference>
<dbReference type="GO" id="GO:0046872">
    <property type="term" value="F:metal ion binding"/>
    <property type="evidence" value="ECO:0007669"/>
    <property type="project" value="UniProtKB-KW"/>
</dbReference>
<keyword evidence="9 12" id="KW-0255">Endonuclease</keyword>
<reference evidence="15 16" key="1">
    <citation type="journal article" date="2016" name="Nat. Commun.">
        <title>Thousands of microbial genomes shed light on interconnected biogeochemical processes in an aquifer system.</title>
        <authorList>
            <person name="Anantharaman K."/>
            <person name="Brown C.T."/>
            <person name="Hug L.A."/>
            <person name="Sharon I."/>
            <person name="Castelle C.J."/>
            <person name="Probst A.J."/>
            <person name="Thomas B.C."/>
            <person name="Singh A."/>
            <person name="Wilkins M.J."/>
            <person name="Karaoz U."/>
            <person name="Brodie E.L."/>
            <person name="Williams K.H."/>
            <person name="Hubbard S.S."/>
            <person name="Banfield J.F."/>
        </authorList>
    </citation>
    <scope>NUCLEOTIDE SEQUENCE [LARGE SCALE GENOMIC DNA]</scope>
</reference>
<evidence type="ECO:0000256" key="13">
    <source>
        <dbReference type="RuleBase" id="RU003515"/>
    </source>
</evidence>
<feature type="binding site" evidence="12">
    <location>
        <position position="127"/>
    </location>
    <ligand>
        <name>a divalent metal cation</name>
        <dbReference type="ChEBI" id="CHEBI:60240"/>
    </ligand>
</feature>
<dbReference type="GO" id="GO:0006298">
    <property type="term" value="P:mismatch repair"/>
    <property type="evidence" value="ECO:0007669"/>
    <property type="project" value="TreeGrafter"/>
</dbReference>
<dbReference type="STRING" id="1802516.A3A75_02045"/>
<keyword evidence="6" id="KW-0963">Cytoplasm</keyword>
<dbReference type="Proteomes" id="UP000179018">
    <property type="component" value="Unassembled WGS sequence"/>
</dbReference>
<dbReference type="AlphaFoldDB" id="A0A1F8B8J9"/>
<dbReference type="NCBIfam" id="NF000595">
    <property type="entry name" value="PRK00015.1-3"/>
    <property type="match status" value="1"/>
</dbReference>
<evidence type="ECO:0000256" key="9">
    <source>
        <dbReference type="ARBA" id="ARBA00022759"/>
    </source>
</evidence>
<feature type="binding site" evidence="12">
    <location>
        <position position="25"/>
    </location>
    <ligand>
        <name>a divalent metal cation</name>
        <dbReference type="ChEBI" id="CHEBI:60240"/>
    </ligand>
</feature>
<feature type="domain" description="RNase H type-2" evidence="14">
    <location>
        <begin position="18"/>
        <end position="237"/>
    </location>
</feature>
<keyword evidence="10 12" id="KW-0378">Hydrolase</keyword>
<keyword evidence="11" id="KW-0464">Manganese</keyword>
<comment type="catalytic activity">
    <reaction evidence="1 12 13">
        <text>Endonucleolytic cleavage to 5'-phosphomonoester.</text>
        <dbReference type="EC" id="3.1.26.4"/>
    </reaction>
</comment>
<sequence>MKTPDFSFEKRLWKKELSVVAGVDEVGRGSFAGPVVAGCVVFSNNLTIKQLNNEAIKINDSKKLTSKQREKSAEWIKKNALSWGIGIGTVSKINKKGMTKATNSAFRRAISKVNEKLKVRVDYLLIDAFYIPYVRGLRVGKKNGLKQRKDPVALLNRSRQLAIIDGDEKSFSIAAASIIAKVYRDRLMEELGKKRQYLKYDFVHNKGYGTKAHQEAIKKYGISRLHRTKFVETFLKA</sequence>
<comment type="caution">
    <text evidence="15">The sequence shown here is derived from an EMBL/GenBank/DDBJ whole genome shotgun (WGS) entry which is preliminary data.</text>
</comment>
<evidence type="ECO:0000256" key="1">
    <source>
        <dbReference type="ARBA" id="ARBA00000077"/>
    </source>
</evidence>
<dbReference type="Pfam" id="PF01351">
    <property type="entry name" value="RNase_HII"/>
    <property type="match status" value="1"/>
</dbReference>
<dbReference type="GO" id="GO:0004523">
    <property type="term" value="F:RNA-DNA hybrid ribonuclease activity"/>
    <property type="evidence" value="ECO:0007669"/>
    <property type="project" value="UniProtKB-UniRule"/>
</dbReference>
<dbReference type="GO" id="GO:0003723">
    <property type="term" value="F:RNA binding"/>
    <property type="evidence" value="ECO:0007669"/>
    <property type="project" value="UniProtKB-UniRule"/>
</dbReference>
<evidence type="ECO:0000313" key="15">
    <source>
        <dbReference type="EMBL" id="OGM59745.1"/>
    </source>
</evidence>
<comment type="function">
    <text evidence="3 13">Endonuclease that specifically degrades the RNA of RNA-DNA hybrids.</text>
</comment>
<feature type="binding site" evidence="12">
    <location>
        <position position="24"/>
    </location>
    <ligand>
        <name>a divalent metal cation</name>
        <dbReference type="ChEBI" id="CHEBI:60240"/>
    </ligand>
</feature>
<dbReference type="GO" id="GO:0005737">
    <property type="term" value="C:cytoplasm"/>
    <property type="evidence" value="ECO:0007669"/>
    <property type="project" value="UniProtKB-SubCell"/>
</dbReference>
<protein>
    <recommendedName>
        <fullName evidence="13">Ribonuclease</fullName>
        <ecNumber evidence="13">3.1.26.4</ecNumber>
    </recommendedName>
</protein>
<evidence type="ECO:0000256" key="4">
    <source>
        <dbReference type="ARBA" id="ARBA00004496"/>
    </source>
</evidence>
<organism evidence="15 16">
    <name type="scientific">Candidatus Woesebacteria bacterium RIFCSPLOWO2_01_FULL_39_10</name>
    <dbReference type="NCBI Taxonomy" id="1802516"/>
    <lineage>
        <taxon>Bacteria</taxon>
        <taxon>Candidatus Woeseibacteriota</taxon>
    </lineage>
</organism>
<comment type="similarity">
    <text evidence="5 13">Belongs to the RNase HII family.</text>
</comment>
<comment type="cofactor">
    <cofactor evidence="12">
        <name>Mn(2+)</name>
        <dbReference type="ChEBI" id="CHEBI:29035"/>
    </cofactor>
    <cofactor evidence="12">
        <name>Mg(2+)</name>
        <dbReference type="ChEBI" id="CHEBI:18420"/>
    </cofactor>
    <text evidence="12">Manganese or magnesium. Binds 1 divalent metal ion per monomer in the absence of substrate. May bind a second metal ion after substrate binding.</text>
</comment>
<dbReference type="InterPro" id="IPR036397">
    <property type="entry name" value="RNaseH_sf"/>
</dbReference>
<evidence type="ECO:0000256" key="5">
    <source>
        <dbReference type="ARBA" id="ARBA00007383"/>
    </source>
</evidence>
<dbReference type="PANTHER" id="PTHR10954">
    <property type="entry name" value="RIBONUCLEASE H2 SUBUNIT A"/>
    <property type="match status" value="1"/>
</dbReference>
<evidence type="ECO:0000313" key="16">
    <source>
        <dbReference type="Proteomes" id="UP000179018"/>
    </source>
</evidence>
<evidence type="ECO:0000256" key="3">
    <source>
        <dbReference type="ARBA" id="ARBA00004065"/>
    </source>
</evidence>
<dbReference type="InterPro" id="IPR012337">
    <property type="entry name" value="RNaseH-like_sf"/>
</dbReference>
<evidence type="ECO:0000256" key="8">
    <source>
        <dbReference type="ARBA" id="ARBA00022723"/>
    </source>
</evidence>
<comment type="subcellular location">
    <subcellularLocation>
        <location evidence="4">Cytoplasm</location>
    </subcellularLocation>
</comment>
<comment type="cofactor">
    <cofactor evidence="2">
        <name>Mg(2+)</name>
        <dbReference type="ChEBI" id="CHEBI:18420"/>
    </cofactor>
</comment>
<proteinExistence type="inferred from homology"/>
<evidence type="ECO:0000256" key="6">
    <source>
        <dbReference type="ARBA" id="ARBA00022490"/>
    </source>
</evidence>
<dbReference type="Gene3D" id="3.30.420.10">
    <property type="entry name" value="Ribonuclease H-like superfamily/Ribonuclease H"/>
    <property type="match status" value="1"/>
</dbReference>
<evidence type="ECO:0000256" key="7">
    <source>
        <dbReference type="ARBA" id="ARBA00022722"/>
    </source>
</evidence>
<evidence type="ECO:0000256" key="10">
    <source>
        <dbReference type="ARBA" id="ARBA00022801"/>
    </source>
</evidence>
<evidence type="ECO:0000256" key="12">
    <source>
        <dbReference type="PROSITE-ProRule" id="PRU01319"/>
    </source>
</evidence>
<dbReference type="GO" id="GO:0032299">
    <property type="term" value="C:ribonuclease H2 complex"/>
    <property type="evidence" value="ECO:0007669"/>
    <property type="project" value="TreeGrafter"/>
</dbReference>
<dbReference type="EMBL" id="MGHC01000017">
    <property type="protein sequence ID" value="OGM59745.1"/>
    <property type="molecule type" value="Genomic_DNA"/>
</dbReference>
<dbReference type="CDD" id="cd07182">
    <property type="entry name" value="RNase_HII_bacteria_HII_like"/>
    <property type="match status" value="1"/>
</dbReference>
<name>A0A1F8B8J9_9BACT</name>
<accession>A0A1F8B8J9</accession>
<dbReference type="EC" id="3.1.26.4" evidence="13"/>
<dbReference type="PROSITE" id="PS51975">
    <property type="entry name" value="RNASE_H_2"/>
    <property type="match status" value="1"/>
</dbReference>
<dbReference type="InterPro" id="IPR001352">
    <property type="entry name" value="RNase_HII/HIII"/>
</dbReference>
<keyword evidence="7 12" id="KW-0540">Nuclease</keyword>
<dbReference type="SUPFAM" id="SSF53098">
    <property type="entry name" value="Ribonuclease H-like"/>
    <property type="match status" value="1"/>
</dbReference>
<gene>
    <name evidence="15" type="ORF">A3A75_02045</name>
</gene>
<evidence type="ECO:0000256" key="2">
    <source>
        <dbReference type="ARBA" id="ARBA00001946"/>
    </source>
</evidence>